<dbReference type="PANTHER" id="PTHR15319">
    <property type="entry name" value="TATA BOX-BINDING PROTEIN ASSOCIATED FACTOR RNA POLYMERASE I SUBUNIT C"/>
    <property type="match status" value="1"/>
</dbReference>
<keyword evidence="4" id="KW-1185">Reference proteome</keyword>
<evidence type="ECO:0000313" key="4">
    <source>
        <dbReference type="Proteomes" id="UP000515163"/>
    </source>
</evidence>
<dbReference type="RefSeq" id="XP_031571801.1">
    <property type="nucleotide sequence ID" value="XM_031715941.1"/>
</dbReference>
<dbReference type="AlphaFoldDB" id="A0A6P8IWM5"/>
<feature type="compositionally biased region" description="Basic and acidic residues" evidence="1">
    <location>
        <begin position="707"/>
        <end position="716"/>
    </location>
</feature>
<dbReference type="GO" id="GO:0001164">
    <property type="term" value="F:RNA polymerase I core promoter sequence-specific DNA binding"/>
    <property type="evidence" value="ECO:0007669"/>
    <property type="project" value="TreeGrafter"/>
</dbReference>
<protein>
    <submittedName>
        <fullName evidence="5">Uncharacterized protein LOC116305938 isoform X2</fullName>
    </submittedName>
</protein>
<dbReference type="OrthoDB" id="2382881at2759"/>
<feature type="domain" description="TAF1C helical bundle" evidence="3">
    <location>
        <begin position="467"/>
        <end position="560"/>
    </location>
</feature>
<sequence>MEMEGDPFPSFNHPFYPDGGHQQTFIDYGSVSTLNIDIDNDGRVVTTSKHRHYDKESDGTRLVEAHLTLPLFAPCKNVFTDKVFPEQRCRIHNSNFKQSLLEQTSDFYKNHPDIAFQSSVEFVGEELHCKPWDPKCFYYSKTIQMVHMTKRQHLNPNNFLDRFCDLFVTFPLSKDLGLMLDKSKNEDGKGTIRQISAVSYEHGNTFVATRSQYGCTFFSATISTTKDSPEITLKAIDNLVKEDQAMSLALSPYIPGEGVVAMETGQVYIWHLGKQVETRDVPMVAPKENWPWYQCVYASHPRCILIANSVEADIMDLRASGSFSRNLFSVTSKQVSTLERISAIQRNPENTHHYVIATDQSLLIMDDRFIQHPVLKWRHHLQDPVQYIEVINSAVPRDTVITVSGSQHHETHCFQYNWGECDVRYTFPYGGENLVNPPVSTVLPWKVSSYDEWPSHVPTSILPISSLLDDRLSQPLIGVCCIPLSSKEDRKGFTAFQMSSAGDLFYQPFIQNDKGKGRIYRYDPSTSKDSKNVRFSDADITFLKSWIDELVAMANENDEYNEWPLRSNMLETDCEDLFRKMMYLELPHQSCFLCNPSTANSYATVQEEQDNDEECVCPRCEIDVKNGRQVKKCQTLNIQCREKIKSEVQCVDLNFVNNADSYKDPLSQNLFQNWFSDTHVPLNLGSTDKIDKEKEVPTIASNVNVKNENKNEKQATKETSTGESSQLNNEVLAQKIFESVEEQSFDLPMKELSEPSTVTPLKCSEPIQSPLKVGNVSPRKQVKRIKRLNQSMGF</sequence>
<proteinExistence type="predicted"/>
<gene>
    <name evidence="5" type="primary">LOC116305938</name>
</gene>
<dbReference type="GeneID" id="116305938"/>
<dbReference type="Pfam" id="PF20641">
    <property type="entry name" value="TAF1C_beta-prop"/>
    <property type="match status" value="1"/>
</dbReference>
<feature type="domain" description="TAF1C beta-propeller" evidence="2">
    <location>
        <begin position="207"/>
        <end position="333"/>
    </location>
</feature>
<dbReference type="InterPro" id="IPR049090">
    <property type="entry name" value="TAF1C_HB"/>
</dbReference>
<feature type="region of interest" description="Disordered" evidence="1">
    <location>
        <begin position="756"/>
        <end position="778"/>
    </location>
</feature>
<feature type="compositionally biased region" description="Polar residues" evidence="1">
    <location>
        <begin position="717"/>
        <end position="727"/>
    </location>
</feature>
<dbReference type="GO" id="GO:0001650">
    <property type="term" value="C:fibrillar center"/>
    <property type="evidence" value="ECO:0007669"/>
    <property type="project" value="TreeGrafter"/>
</dbReference>
<dbReference type="Proteomes" id="UP000515163">
    <property type="component" value="Unplaced"/>
</dbReference>
<evidence type="ECO:0000259" key="3">
    <source>
        <dbReference type="Pfam" id="PF20642"/>
    </source>
</evidence>
<evidence type="ECO:0000256" key="1">
    <source>
        <dbReference type="SAM" id="MobiDB-lite"/>
    </source>
</evidence>
<organism evidence="4 5">
    <name type="scientific">Actinia tenebrosa</name>
    <name type="common">Australian red waratah sea anemone</name>
    <dbReference type="NCBI Taxonomy" id="6105"/>
    <lineage>
        <taxon>Eukaryota</taxon>
        <taxon>Metazoa</taxon>
        <taxon>Cnidaria</taxon>
        <taxon>Anthozoa</taxon>
        <taxon>Hexacorallia</taxon>
        <taxon>Actiniaria</taxon>
        <taxon>Actiniidae</taxon>
        <taxon>Actinia</taxon>
    </lineage>
</organism>
<evidence type="ECO:0000313" key="5">
    <source>
        <dbReference type="RefSeq" id="XP_031571801.1"/>
    </source>
</evidence>
<reference evidence="5" key="1">
    <citation type="submission" date="2025-08" db="UniProtKB">
        <authorList>
            <consortium name="RefSeq"/>
        </authorList>
    </citation>
    <scope>IDENTIFICATION</scope>
    <source>
        <tissue evidence="5">Tentacle</tissue>
    </source>
</reference>
<dbReference type="InterPro" id="IPR038801">
    <property type="entry name" value="TAF1C"/>
</dbReference>
<name>A0A6P8IWM5_ACTTE</name>
<dbReference type="InterPro" id="IPR049087">
    <property type="entry name" value="TAF1C_beta-prop"/>
</dbReference>
<evidence type="ECO:0000259" key="2">
    <source>
        <dbReference type="Pfam" id="PF20641"/>
    </source>
</evidence>
<feature type="region of interest" description="Disordered" evidence="1">
    <location>
        <begin position="704"/>
        <end position="727"/>
    </location>
</feature>
<dbReference type="PANTHER" id="PTHR15319:SF1">
    <property type="entry name" value="TATA BOX-BINDING PROTEIN-ASSOCIATED FACTOR RNA POLYMERASE I SUBUNIT C"/>
    <property type="match status" value="1"/>
</dbReference>
<dbReference type="Pfam" id="PF20642">
    <property type="entry name" value="TAF1C_HB"/>
    <property type="match status" value="1"/>
</dbReference>
<accession>A0A6P8IWM5</accession>